<dbReference type="PATRIC" id="fig|1710894.3.peg.48"/>
<evidence type="ECO:0000256" key="1">
    <source>
        <dbReference type="SAM" id="Phobius"/>
    </source>
</evidence>
<evidence type="ECO:0000313" key="2">
    <source>
        <dbReference type="EMBL" id="OBQ25186.1"/>
    </source>
</evidence>
<gene>
    <name evidence="2" type="ORF">AN481_11625</name>
</gene>
<dbReference type="AlphaFoldDB" id="A0A1B7VW45"/>
<feature type="transmembrane region" description="Helical" evidence="1">
    <location>
        <begin position="63"/>
        <end position="83"/>
    </location>
</feature>
<organism evidence="2 3">
    <name type="scientific">Aphanizomenon flos-aquae LD13</name>
    <dbReference type="NCBI Taxonomy" id="1710894"/>
    <lineage>
        <taxon>Bacteria</taxon>
        <taxon>Bacillati</taxon>
        <taxon>Cyanobacteriota</taxon>
        <taxon>Cyanophyceae</taxon>
        <taxon>Nostocales</taxon>
        <taxon>Aphanizomenonaceae</taxon>
        <taxon>Aphanizomenon</taxon>
    </lineage>
</organism>
<dbReference type="EMBL" id="LJOY01000035">
    <property type="protein sequence ID" value="OBQ25186.1"/>
    <property type="molecule type" value="Genomic_DNA"/>
</dbReference>
<keyword evidence="1" id="KW-0812">Transmembrane</keyword>
<comment type="caution">
    <text evidence="2">The sequence shown here is derived from an EMBL/GenBank/DDBJ whole genome shotgun (WGS) entry which is preliminary data.</text>
</comment>
<proteinExistence type="predicted"/>
<name>A0A1B7VW45_APHFL</name>
<evidence type="ECO:0000313" key="3">
    <source>
        <dbReference type="Proteomes" id="UP000092382"/>
    </source>
</evidence>
<reference evidence="2 3" key="1">
    <citation type="submission" date="2015-09" db="EMBL/GenBank/DDBJ databases">
        <title>Whole genome shotgun sequence assembly of Aphanizomenon flos-aquae UKL13.</title>
        <authorList>
            <person name="Driscoll C."/>
        </authorList>
    </citation>
    <scope>NUCLEOTIDE SEQUENCE [LARGE SCALE GENOMIC DNA]</scope>
    <source>
        <strain evidence="2">MDT13</strain>
    </source>
</reference>
<dbReference type="Proteomes" id="UP000092382">
    <property type="component" value="Unassembled WGS sequence"/>
</dbReference>
<protein>
    <submittedName>
        <fullName evidence="2">Uncharacterized protein</fullName>
    </submittedName>
</protein>
<keyword evidence="1" id="KW-1133">Transmembrane helix</keyword>
<sequence length="101" mass="11029">MSQQPTEKENLPTQSDKTTKILDSLVQIIETLNQSFIVDMTQIIAHTTQNCLKILVSSGGKPAALILSTSVLIITLAIFSLACKLPPHQLIIPHSQTSHIK</sequence>
<keyword evidence="1" id="KW-0472">Membrane</keyword>
<accession>A0A1B7VW45</accession>